<protein>
    <recommendedName>
        <fullName evidence="2">Resolvase HTH domain-containing protein</fullName>
    </recommendedName>
</protein>
<sequence length="60" mass="6516">MRDRDREGEGLPGRKPALTRAQVVESQRLAAGESATRLAEFGVSRATVYNTRSRAVEGGQ</sequence>
<evidence type="ECO:0000313" key="4">
    <source>
        <dbReference type="Proteomes" id="UP000467252"/>
    </source>
</evidence>
<keyword evidence="4" id="KW-1185">Reference proteome</keyword>
<organism evidence="3 4">
    <name type="scientific">Mycolicibacterium pulveris</name>
    <name type="common">Mycobacterium pulveris</name>
    <dbReference type="NCBI Taxonomy" id="36813"/>
    <lineage>
        <taxon>Bacteria</taxon>
        <taxon>Bacillati</taxon>
        <taxon>Actinomycetota</taxon>
        <taxon>Actinomycetes</taxon>
        <taxon>Mycobacteriales</taxon>
        <taxon>Mycobacteriaceae</taxon>
        <taxon>Mycolicibacterium</taxon>
    </lineage>
</organism>
<accession>A0A7I7UFJ1</accession>
<dbReference type="AlphaFoldDB" id="A0A7I7UFJ1"/>
<evidence type="ECO:0000313" key="3">
    <source>
        <dbReference type="EMBL" id="BBY78936.1"/>
    </source>
</evidence>
<feature type="domain" description="Resolvase HTH" evidence="2">
    <location>
        <begin position="13"/>
        <end position="49"/>
    </location>
</feature>
<reference evidence="3 4" key="1">
    <citation type="journal article" date="2019" name="Emerg. Microbes Infect.">
        <title>Comprehensive subspecies identification of 175 nontuberculous mycobacteria species based on 7547 genomic profiles.</title>
        <authorList>
            <person name="Matsumoto Y."/>
            <person name="Kinjo T."/>
            <person name="Motooka D."/>
            <person name="Nabeya D."/>
            <person name="Jung N."/>
            <person name="Uechi K."/>
            <person name="Horii T."/>
            <person name="Iida T."/>
            <person name="Fujita J."/>
            <person name="Nakamura S."/>
        </authorList>
    </citation>
    <scope>NUCLEOTIDE SEQUENCE [LARGE SCALE GENOMIC DNA]</scope>
    <source>
        <strain evidence="3 4">JCM 6370</strain>
    </source>
</reference>
<dbReference type="Pfam" id="PF02796">
    <property type="entry name" value="HTH_7"/>
    <property type="match status" value="1"/>
</dbReference>
<feature type="region of interest" description="Disordered" evidence="1">
    <location>
        <begin position="1"/>
        <end position="22"/>
    </location>
</feature>
<name>A0A7I7UFJ1_MYCPV</name>
<evidence type="ECO:0000259" key="2">
    <source>
        <dbReference type="Pfam" id="PF02796"/>
    </source>
</evidence>
<proteinExistence type="predicted"/>
<dbReference type="Proteomes" id="UP000467252">
    <property type="component" value="Chromosome"/>
</dbReference>
<dbReference type="EMBL" id="AP022599">
    <property type="protein sequence ID" value="BBY78936.1"/>
    <property type="molecule type" value="Genomic_DNA"/>
</dbReference>
<evidence type="ECO:0000256" key="1">
    <source>
        <dbReference type="SAM" id="MobiDB-lite"/>
    </source>
</evidence>
<dbReference type="GO" id="GO:0003677">
    <property type="term" value="F:DNA binding"/>
    <property type="evidence" value="ECO:0007669"/>
    <property type="project" value="InterPro"/>
</dbReference>
<dbReference type="Gene3D" id="1.10.10.60">
    <property type="entry name" value="Homeodomain-like"/>
    <property type="match status" value="1"/>
</dbReference>
<dbReference type="GO" id="GO:0000150">
    <property type="term" value="F:DNA strand exchange activity"/>
    <property type="evidence" value="ECO:0007669"/>
    <property type="project" value="InterPro"/>
</dbReference>
<gene>
    <name evidence="3" type="ORF">MPUL_00940</name>
</gene>
<dbReference type="InterPro" id="IPR006120">
    <property type="entry name" value="Resolvase_HTH_dom"/>
</dbReference>